<evidence type="ECO:0000313" key="4">
    <source>
        <dbReference type="Proteomes" id="UP000656367"/>
    </source>
</evidence>
<dbReference type="Proteomes" id="UP000656367">
    <property type="component" value="Unassembled WGS sequence"/>
</dbReference>
<proteinExistence type="predicted"/>
<keyword evidence="1" id="KW-0233">DNA recombination</keyword>
<dbReference type="SUPFAM" id="SSF56349">
    <property type="entry name" value="DNA breaking-rejoining enzymes"/>
    <property type="match status" value="1"/>
</dbReference>
<dbReference type="GO" id="GO:0015074">
    <property type="term" value="P:DNA integration"/>
    <property type="evidence" value="ECO:0007669"/>
    <property type="project" value="InterPro"/>
</dbReference>
<dbReference type="OrthoDB" id="330648at2157"/>
<dbReference type="GO" id="GO:0006310">
    <property type="term" value="P:DNA recombination"/>
    <property type="evidence" value="ECO:0007669"/>
    <property type="project" value="UniProtKB-KW"/>
</dbReference>
<dbReference type="Gene3D" id="1.10.443.10">
    <property type="entry name" value="Intergrase catalytic core"/>
    <property type="match status" value="1"/>
</dbReference>
<comment type="caution">
    <text evidence="3">The sequence shown here is derived from an EMBL/GenBank/DDBJ whole genome shotgun (WGS) entry which is preliminary data.</text>
</comment>
<dbReference type="PROSITE" id="PS51898">
    <property type="entry name" value="TYR_RECOMBINASE"/>
    <property type="match status" value="1"/>
</dbReference>
<reference evidence="3" key="2">
    <citation type="submission" date="2020-09" db="EMBL/GenBank/DDBJ databases">
        <authorList>
            <person name="Sun Q."/>
            <person name="Ohkuma M."/>
        </authorList>
    </citation>
    <scope>NUCLEOTIDE SEQUENCE</scope>
    <source>
        <strain evidence="3">JCM 15759</strain>
    </source>
</reference>
<evidence type="ECO:0000256" key="1">
    <source>
        <dbReference type="ARBA" id="ARBA00023172"/>
    </source>
</evidence>
<sequence length="374" mass="43554">MNLEKPNTLERCPGFDSDMMEPNRTITIVRKNQRGFLSDKAAVDYYEYRKPFLTYLLRMGKDPEKAKGYSPYTVCQTGHRTARFDLWVWENRGGYKAPPNQDDARAYMGEVAFRDVTESTKGKILGVLGRYSKWLQHKYNRDEWEFSWNFQSGGGNNGPRDFLTKPERRKIRQAALGKDGTPNYGTDSDLLEADPDSWKFTSLIWASLDAGLRPVEVGNARVGWCEPENGLLRIPREDSAKNEGNWTVGITDRTATALERWINERADHPRYEDTDKLWLTRHGNRYGSNELSRILRDLCDRAEISYENRQMSWYAIRHSVGTHMTKERDLAATQAQLRHESFKTTLKYDNIPVEDQRDTLDQMESKQQLIFQYH</sequence>
<protein>
    <recommendedName>
        <fullName evidence="2">Tyr recombinase domain-containing protein</fullName>
    </recommendedName>
</protein>
<accession>A0A830FCR0</accession>
<feature type="domain" description="Tyr recombinase" evidence="2">
    <location>
        <begin position="158"/>
        <end position="361"/>
    </location>
</feature>
<name>A0A830FCR0_HALAR</name>
<evidence type="ECO:0000313" key="3">
    <source>
        <dbReference type="EMBL" id="GGM25132.1"/>
    </source>
</evidence>
<evidence type="ECO:0000259" key="2">
    <source>
        <dbReference type="PROSITE" id="PS51898"/>
    </source>
</evidence>
<dbReference type="InterPro" id="IPR013762">
    <property type="entry name" value="Integrase-like_cat_sf"/>
</dbReference>
<dbReference type="InterPro" id="IPR002104">
    <property type="entry name" value="Integrase_catalytic"/>
</dbReference>
<gene>
    <name evidence="3" type="ORF">GCM10009006_03040</name>
</gene>
<dbReference type="EMBL" id="BMON01000001">
    <property type="protein sequence ID" value="GGM25132.1"/>
    <property type="molecule type" value="Genomic_DNA"/>
</dbReference>
<dbReference type="AlphaFoldDB" id="A0A830FCR0"/>
<dbReference type="Pfam" id="PF00589">
    <property type="entry name" value="Phage_integrase"/>
    <property type="match status" value="1"/>
</dbReference>
<dbReference type="CDD" id="cd00397">
    <property type="entry name" value="DNA_BRE_C"/>
    <property type="match status" value="1"/>
</dbReference>
<organism evidence="3 4">
    <name type="scientific">Haloarcula argentinensis</name>
    <dbReference type="NCBI Taxonomy" id="43776"/>
    <lineage>
        <taxon>Archaea</taxon>
        <taxon>Methanobacteriati</taxon>
        <taxon>Methanobacteriota</taxon>
        <taxon>Stenosarchaea group</taxon>
        <taxon>Halobacteria</taxon>
        <taxon>Halobacteriales</taxon>
        <taxon>Haloarculaceae</taxon>
        <taxon>Haloarcula</taxon>
    </lineage>
</organism>
<dbReference type="InterPro" id="IPR011010">
    <property type="entry name" value="DNA_brk_join_enz"/>
</dbReference>
<dbReference type="RefSeq" id="WP_188851118.1">
    <property type="nucleotide sequence ID" value="NZ_BMON01000001.1"/>
</dbReference>
<dbReference type="GO" id="GO:0003677">
    <property type="term" value="F:DNA binding"/>
    <property type="evidence" value="ECO:0007669"/>
    <property type="project" value="InterPro"/>
</dbReference>
<reference evidence="3" key="1">
    <citation type="journal article" date="2014" name="Int. J. Syst. Evol. Microbiol.">
        <title>Complete genome sequence of Corynebacterium casei LMG S-19264T (=DSM 44701T), isolated from a smear-ripened cheese.</title>
        <authorList>
            <consortium name="US DOE Joint Genome Institute (JGI-PGF)"/>
            <person name="Walter F."/>
            <person name="Albersmeier A."/>
            <person name="Kalinowski J."/>
            <person name="Ruckert C."/>
        </authorList>
    </citation>
    <scope>NUCLEOTIDE SEQUENCE</scope>
    <source>
        <strain evidence="3">JCM 15759</strain>
    </source>
</reference>